<gene>
    <name evidence="2" type="ORF">OTI717_LOCUS42257</name>
</gene>
<dbReference type="Proteomes" id="UP000663823">
    <property type="component" value="Unassembled WGS sequence"/>
</dbReference>
<sequence>GRGDAKGTIGVCCYDFSSTTLILSEFSDFLSYSRLLSKLETLSPDENIAE</sequence>
<dbReference type="InterPro" id="IPR036678">
    <property type="entry name" value="MutS_con_dom_sf"/>
</dbReference>
<dbReference type="Pfam" id="PF05188">
    <property type="entry name" value="MutS_II"/>
    <property type="match status" value="1"/>
</dbReference>
<dbReference type="GO" id="GO:0030983">
    <property type="term" value="F:mismatched DNA binding"/>
    <property type="evidence" value="ECO:0007669"/>
    <property type="project" value="InterPro"/>
</dbReference>
<evidence type="ECO:0000313" key="3">
    <source>
        <dbReference type="Proteomes" id="UP000663823"/>
    </source>
</evidence>
<dbReference type="EMBL" id="CAJOAX010049310">
    <property type="protein sequence ID" value="CAF4307942.1"/>
    <property type="molecule type" value="Genomic_DNA"/>
</dbReference>
<proteinExistence type="predicted"/>
<dbReference type="Gene3D" id="3.30.420.110">
    <property type="entry name" value="MutS, connector domain"/>
    <property type="match status" value="1"/>
</dbReference>
<feature type="non-terminal residue" evidence="2">
    <location>
        <position position="1"/>
    </location>
</feature>
<dbReference type="InterPro" id="IPR007860">
    <property type="entry name" value="DNA_mmatch_repair_MutS_con_dom"/>
</dbReference>
<accession>A0A820IBQ1</accession>
<dbReference type="GO" id="GO:0006298">
    <property type="term" value="P:mismatch repair"/>
    <property type="evidence" value="ECO:0007669"/>
    <property type="project" value="InterPro"/>
</dbReference>
<protein>
    <recommendedName>
        <fullName evidence="1">DNA mismatch repair protein MutS connector domain-containing protein</fullName>
    </recommendedName>
</protein>
<organism evidence="2 3">
    <name type="scientific">Rotaria sordida</name>
    <dbReference type="NCBI Taxonomy" id="392033"/>
    <lineage>
        <taxon>Eukaryota</taxon>
        <taxon>Metazoa</taxon>
        <taxon>Spiralia</taxon>
        <taxon>Gnathifera</taxon>
        <taxon>Rotifera</taxon>
        <taxon>Eurotatoria</taxon>
        <taxon>Bdelloidea</taxon>
        <taxon>Philodinida</taxon>
        <taxon>Philodinidae</taxon>
        <taxon>Rotaria</taxon>
    </lineage>
</organism>
<dbReference type="AlphaFoldDB" id="A0A820IBQ1"/>
<evidence type="ECO:0000259" key="1">
    <source>
        <dbReference type="Pfam" id="PF05188"/>
    </source>
</evidence>
<reference evidence="2" key="1">
    <citation type="submission" date="2021-02" db="EMBL/GenBank/DDBJ databases">
        <authorList>
            <person name="Nowell W R."/>
        </authorList>
    </citation>
    <scope>NUCLEOTIDE SEQUENCE</scope>
</reference>
<feature type="domain" description="DNA mismatch repair protein MutS connector" evidence="1">
    <location>
        <begin position="5"/>
        <end position="48"/>
    </location>
</feature>
<evidence type="ECO:0000313" key="2">
    <source>
        <dbReference type="EMBL" id="CAF4307942.1"/>
    </source>
</evidence>
<comment type="caution">
    <text evidence="2">The sequence shown here is derived from an EMBL/GenBank/DDBJ whole genome shotgun (WGS) entry which is preliminary data.</text>
</comment>
<name>A0A820IBQ1_9BILA</name>
<dbReference type="GO" id="GO:0005524">
    <property type="term" value="F:ATP binding"/>
    <property type="evidence" value="ECO:0007669"/>
    <property type="project" value="InterPro"/>
</dbReference>